<sequence length="197" mass="21169">MIRIIALVAGLCGACVFSQAPEFTQQYQQRLAGQVDALTSVVLDFDASALEAGLGREEALLQMVGTPFLESRQGDMRRTFARHAALSDALVVLRNATPLERLAMPLRYSDGPTFTATWGEFAPALPLSLAGMVAAGLGGVIGWLSAFGLLSLLVMPLRGLKRSAPQPMPQRREPALVRPTLTAVQDDPRPRLMGATR</sequence>
<evidence type="ECO:0000313" key="3">
    <source>
        <dbReference type="EMBL" id="SEW23841.1"/>
    </source>
</evidence>
<evidence type="ECO:0000256" key="1">
    <source>
        <dbReference type="SAM" id="Phobius"/>
    </source>
</evidence>
<evidence type="ECO:0000313" key="4">
    <source>
        <dbReference type="Proteomes" id="UP000199167"/>
    </source>
</evidence>
<dbReference type="Pfam" id="PF11157">
    <property type="entry name" value="DUF2937"/>
    <property type="match status" value="1"/>
</dbReference>
<feature type="chain" id="PRO_5011548967" description="DUF2937 domain-containing protein" evidence="2">
    <location>
        <begin position="21"/>
        <end position="197"/>
    </location>
</feature>
<dbReference type="EMBL" id="FOIZ01000001">
    <property type="protein sequence ID" value="SEW23841.1"/>
    <property type="molecule type" value="Genomic_DNA"/>
</dbReference>
<keyword evidence="1" id="KW-0472">Membrane</keyword>
<organism evidence="3 4">
    <name type="scientific">Cognatiyoonia koreensis</name>
    <dbReference type="NCBI Taxonomy" id="364200"/>
    <lineage>
        <taxon>Bacteria</taxon>
        <taxon>Pseudomonadati</taxon>
        <taxon>Pseudomonadota</taxon>
        <taxon>Alphaproteobacteria</taxon>
        <taxon>Rhodobacterales</taxon>
        <taxon>Paracoccaceae</taxon>
        <taxon>Cognatiyoonia</taxon>
    </lineage>
</organism>
<dbReference type="InterPro" id="IPR022584">
    <property type="entry name" value="DUF2937"/>
</dbReference>
<dbReference type="OrthoDB" id="193051at2"/>
<evidence type="ECO:0008006" key="5">
    <source>
        <dbReference type="Google" id="ProtNLM"/>
    </source>
</evidence>
<dbReference type="Proteomes" id="UP000199167">
    <property type="component" value="Unassembled WGS sequence"/>
</dbReference>
<dbReference type="AlphaFoldDB" id="A0A1I0QA02"/>
<proteinExistence type="predicted"/>
<keyword evidence="1" id="KW-1133">Transmembrane helix</keyword>
<accession>A0A1I0QA02</accession>
<reference evidence="3 4" key="1">
    <citation type="submission" date="2016-10" db="EMBL/GenBank/DDBJ databases">
        <authorList>
            <person name="de Groot N.N."/>
        </authorList>
    </citation>
    <scope>NUCLEOTIDE SEQUENCE [LARGE SCALE GENOMIC DNA]</scope>
    <source>
        <strain evidence="3 4">DSM 17925</strain>
    </source>
</reference>
<feature type="transmembrane region" description="Helical" evidence="1">
    <location>
        <begin position="129"/>
        <end position="154"/>
    </location>
</feature>
<dbReference type="RefSeq" id="WP_089992889.1">
    <property type="nucleotide sequence ID" value="NZ_FOIZ01000001.1"/>
</dbReference>
<keyword evidence="4" id="KW-1185">Reference proteome</keyword>
<dbReference type="STRING" id="364200.SAMN04488515_1773"/>
<protein>
    <recommendedName>
        <fullName evidence="5">DUF2937 domain-containing protein</fullName>
    </recommendedName>
</protein>
<gene>
    <name evidence="3" type="ORF">SAMN04488515_1773</name>
</gene>
<name>A0A1I0QA02_9RHOB</name>
<keyword evidence="2" id="KW-0732">Signal</keyword>
<feature type="signal peptide" evidence="2">
    <location>
        <begin position="1"/>
        <end position="20"/>
    </location>
</feature>
<evidence type="ECO:0000256" key="2">
    <source>
        <dbReference type="SAM" id="SignalP"/>
    </source>
</evidence>
<keyword evidence="1" id="KW-0812">Transmembrane</keyword>